<name>A0A2T2WJ50_9FIRM</name>
<evidence type="ECO:0000313" key="5">
    <source>
        <dbReference type="Proteomes" id="UP000241848"/>
    </source>
</evidence>
<keyword evidence="2" id="KW-0560">Oxidoreductase</keyword>
<dbReference type="SUPFAM" id="SSF54665">
    <property type="entry name" value="CO dehydrogenase molybdoprotein N-domain-like"/>
    <property type="match status" value="1"/>
</dbReference>
<organism evidence="4 5">
    <name type="scientific">Sulfobacillus acidophilus</name>
    <dbReference type="NCBI Taxonomy" id="53633"/>
    <lineage>
        <taxon>Bacteria</taxon>
        <taxon>Bacillati</taxon>
        <taxon>Bacillota</taxon>
        <taxon>Clostridia</taxon>
        <taxon>Eubacteriales</taxon>
        <taxon>Clostridiales Family XVII. Incertae Sedis</taxon>
        <taxon>Sulfobacillus</taxon>
    </lineage>
</organism>
<dbReference type="Proteomes" id="UP000241848">
    <property type="component" value="Unassembled WGS sequence"/>
</dbReference>
<dbReference type="SMART" id="SM01008">
    <property type="entry name" value="Ald_Xan_dh_C"/>
    <property type="match status" value="1"/>
</dbReference>
<protein>
    <submittedName>
        <fullName evidence="4">Aldehyde oxidase</fullName>
    </submittedName>
</protein>
<dbReference type="SUPFAM" id="SSF56003">
    <property type="entry name" value="Molybdenum cofactor-binding domain"/>
    <property type="match status" value="1"/>
</dbReference>
<dbReference type="PANTHER" id="PTHR11908">
    <property type="entry name" value="XANTHINE DEHYDROGENASE"/>
    <property type="match status" value="1"/>
</dbReference>
<feature type="domain" description="Aldehyde oxidase/xanthine dehydrogenase a/b hammerhead" evidence="3">
    <location>
        <begin position="18"/>
        <end position="122"/>
    </location>
</feature>
<dbReference type="GO" id="GO:0005506">
    <property type="term" value="F:iron ion binding"/>
    <property type="evidence" value="ECO:0007669"/>
    <property type="project" value="InterPro"/>
</dbReference>
<dbReference type="Pfam" id="PF01315">
    <property type="entry name" value="Ald_Xan_dh_C"/>
    <property type="match status" value="1"/>
</dbReference>
<sequence length="780" mass="84874">MSVIGTSVTRKEAPNKVTGRARYTDDVNVPGTWHAVMVPSQQAHARIMAINTESAQNVAGVKAVLTGCDVAILTGDVIEDRPPLAHEKVRYWGEPVALVVAHDEASARRAAGLIEVRYQPLKVVNSIQEALAANAPLIHERISEYQVATPPAYPKRASNLADEANVVKGDVDMVWEQSAIRVQVRVKLPQVDHAAMEPRVAKAEILADGRVLIHSNTQAPYEVQKLLAKYFHLDPGQIIVQVPLIGGAFGGKATVHLEILAYLASKAVGGHAVKIANTREADLASSPVGMGLEADIGLAATKDGRLMAAKMRYFMDIGAYADSAPRIARAIAAQCTGPYKIEHLHADVYCVYTNHTYTTAFRGFGHMPMTFAIERAMDELARTLHIDPLELRERNALAPGDTTPTQARLTRSNLGDLPLAIDHMRTLIHWNGPTPRVVDDRHIRATGVAAFWKTSSSPPNAISGAIVTMNGDGSVNLSIGAVEFGAASKTTAAQILAEQLRIPLERVFIREEVNTHVDPEHWKTVASLSTYMVGRAVLDAANDLIRQLKDLAATVLRCSADDLDYGNEKLFVRDDPSIQLKFSDLALGYKYQEGDSIGGQLMGRGHFMIRHLNLLDQETGQGRPGPAWTVGVQAVEVEYDRMTHQYQILTAASVIDAGRVINPAAAVGQVMGGMNMGLGVASREVIHYDAQGQFLSNQFRTYRLMRVGEQPQEYRVEFVETPQVDSPFGARPLGEHGVLAIGAALANALSSAAEVPLNTLPLTPEAIWQARRRRLHYDTV</sequence>
<dbReference type="Gene3D" id="3.30.365.10">
    <property type="entry name" value="Aldehyde oxidase/xanthine dehydrogenase, molybdopterin binding domain"/>
    <property type="match status" value="4"/>
</dbReference>
<gene>
    <name evidence="4" type="ORF">C7B45_07700</name>
</gene>
<comment type="caution">
    <text evidence="4">The sequence shown here is derived from an EMBL/GenBank/DDBJ whole genome shotgun (WGS) entry which is preliminary data.</text>
</comment>
<dbReference type="InterPro" id="IPR016208">
    <property type="entry name" value="Ald_Oxase/xanthine_DH-like"/>
</dbReference>
<evidence type="ECO:0000256" key="2">
    <source>
        <dbReference type="ARBA" id="ARBA00023002"/>
    </source>
</evidence>
<dbReference type="Gene3D" id="3.90.1170.50">
    <property type="entry name" value="Aldehyde oxidase/xanthine dehydrogenase, a/b hammerhead"/>
    <property type="match status" value="1"/>
</dbReference>
<accession>A0A2T2WJ50</accession>
<proteinExistence type="predicted"/>
<dbReference type="InterPro" id="IPR036856">
    <property type="entry name" value="Ald_Oxase/Xan_DH_a/b_sf"/>
</dbReference>
<reference evidence="4 5" key="1">
    <citation type="journal article" date="2014" name="BMC Genomics">
        <title>Comparison of environmental and isolate Sulfobacillus genomes reveals diverse carbon, sulfur, nitrogen, and hydrogen metabolisms.</title>
        <authorList>
            <person name="Justice N.B."/>
            <person name="Norman A."/>
            <person name="Brown C.T."/>
            <person name="Singh A."/>
            <person name="Thomas B.C."/>
            <person name="Banfield J.F."/>
        </authorList>
    </citation>
    <scope>NUCLEOTIDE SEQUENCE [LARGE SCALE GENOMIC DNA]</scope>
    <source>
        <strain evidence="4">AMDSBA3</strain>
    </source>
</reference>
<dbReference type="AlphaFoldDB" id="A0A2T2WJ50"/>
<dbReference type="InterPro" id="IPR037165">
    <property type="entry name" value="AldOxase/xan_DH_Mopterin-bd_sf"/>
</dbReference>
<dbReference type="Pfam" id="PF20256">
    <property type="entry name" value="MoCoBD_2"/>
    <property type="match status" value="1"/>
</dbReference>
<keyword evidence="1" id="KW-0500">Molybdenum</keyword>
<dbReference type="InterPro" id="IPR000674">
    <property type="entry name" value="Ald_Oxase/Xan_DH_a/b"/>
</dbReference>
<dbReference type="Pfam" id="PF02738">
    <property type="entry name" value="MoCoBD_1"/>
    <property type="match status" value="1"/>
</dbReference>
<evidence type="ECO:0000313" key="4">
    <source>
        <dbReference type="EMBL" id="PSR22246.1"/>
    </source>
</evidence>
<evidence type="ECO:0000259" key="3">
    <source>
        <dbReference type="SMART" id="SM01008"/>
    </source>
</evidence>
<evidence type="ECO:0000256" key="1">
    <source>
        <dbReference type="ARBA" id="ARBA00022505"/>
    </source>
</evidence>
<dbReference type="GO" id="GO:0016491">
    <property type="term" value="F:oxidoreductase activity"/>
    <property type="evidence" value="ECO:0007669"/>
    <property type="project" value="UniProtKB-KW"/>
</dbReference>
<dbReference type="PANTHER" id="PTHR11908:SF132">
    <property type="entry name" value="ALDEHYDE OXIDASE 1-RELATED"/>
    <property type="match status" value="1"/>
</dbReference>
<dbReference type="InterPro" id="IPR008274">
    <property type="entry name" value="AldOxase/xan_DH_MoCoBD1"/>
</dbReference>
<dbReference type="EMBL" id="PXYV01000020">
    <property type="protein sequence ID" value="PSR22246.1"/>
    <property type="molecule type" value="Genomic_DNA"/>
</dbReference>
<dbReference type="InterPro" id="IPR046867">
    <property type="entry name" value="AldOxase/xan_DH_MoCoBD2"/>
</dbReference>